<sequence length="397" mass="42837">MPTTYTDLLADVKKKTKEVSLDELKRRLEAGEKITLLDVREKEENRAGYIPGSVSIPRGFLEMQVESKIPDKSAKIVAYCAGGTRSALAAATLAELGYTNVETAMPGFVRWKDLGYPMETPPQLTDAQRDRYSRHILLPEVGEVGQARLLQSKVLLLGAGGLGSPAALYLAAAGVGTLGIVDADTVDASNLQRQILHATSRLGIPKVASAAKAIADINPDVKVIGHEERLTSANVDRLFRDYDVVVDGTDNFPTRYLVNDASVWLGKPVVHGSIFRFDGQVTTFLPPKAAAKFGRDPGPCYRCLYPEPPPPHLAPSCQEAGVLGILCGIVGTLQATEAIKLLLGKGDVLAGRLVTYDSLKMQFRELKLRKDPDCPVCGKSPTITSYIDYEGFCAIGV</sequence>
<protein>
    <submittedName>
        <fullName evidence="2">Molybdopterin-synthase adenylyltransferase MoeB</fullName>
    </submittedName>
</protein>
<keyword evidence="2" id="KW-0808">Transferase</keyword>
<keyword evidence="3" id="KW-1185">Reference proteome</keyword>
<dbReference type="InterPro" id="IPR000594">
    <property type="entry name" value="ThiF_NAD_FAD-bd"/>
</dbReference>
<accession>A0ABZ2LUW3</accession>
<dbReference type="InterPro" id="IPR001763">
    <property type="entry name" value="Rhodanese-like_dom"/>
</dbReference>
<evidence type="ECO:0000313" key="3">
    <source>
        <dbReference type="Proteomes" id="UP001370348"/>
    </source>
</evidence>
<reference evidence="2 3" key="1">
    <citation type="submission" date="2021-12" db="EMBL/GenBank/DDBJ databases">
        <title>Discovery of the Pendulisporaceae a myxobacterial family with distinct sporulation behavior and unique specialized metabolism.</title>
        <authorList>
            <person name="Garcia R."/>
            <person name="Popoff A."/>
            <person name="Bader C.D."/>
            <person name="Loehr J."/>
            <person name="Walesch S."/>
            <person name="Walt C."/>
            <person name="Boldt J."/>
            <person name="Bunk B."/>
            <person name="Haeckl F.J.F.P.J."/>
            <person name="Gunesch A.P."/>
            <person name="Birkelbach J."/>
            <person name="Nuebel U."/>
            <person name="Pietschmann T."/>
            <person name="Bach T."/>
            <person name="Mueller R."/>
        </authorList>
    </citation>
    <scope>NUCLEOTIDE SEQUENCE [LARGE SCALE GENOMIC DNA]</scope>
    <source>
        <strain evidence="2 3">MSr11954</strain>
    </source>
</reference>
<dbReference type="Gene3D" id="3.40.250.10">
    <property type="entry name" value="Rhodanese-like domain"/>
    <property type="match status" value="1"/>
</dbReference>
<dbReference type="EMBL" id="CP089984">
    <property type="protein sequence ID" value="WXB12777.1"/>
    <property type="molecule type" value="Genomic_DNA"/>
</dbReference>
<dbReference type="GO" id="GO:0016779">
    <property type="term" value="F:nucleotidyltransferase activity"/>
    <property type="evidence" value="ECO:0007669"/>
    <property type="project" value="UniProtKB-KW"/>
</dbReference>
<dbReference type="Gene3D" id="3.40.50.720">
    <property type="entry name" value="NAD(P)-binding Rossmann-like Domain"/>
    <property type="match status" value="1"/>
</dbReference>
<dbReference type="Pfam" id="PF00581">
    <property type="entry name" value="Rhodanese"/>
    <property type="match status" value="1"/>
</dbReference>
<dbReference type="CDD" id="cd00757">
    <property type="entry name" value="ThiF_MoeB_HesA_family"/>
    <property type="match status" value="1"/>
</dbReference>
<dbReference type="SUPFAM" id="SSF52821">
    <property type="entry name" value="Rhodanese/Cell cycle control phosphatase"/>
    <property type="match status" value="1"/>
</dbReference>
<feature type="domain" description="Rhodanese" evidence="1">
    <location>
        <begin position="30"/>
        <end position="120"/>
    </location>
</feature>
<name>A0ABZ2LUW3_9BACT</name>
<dbReference type="SMART" id="SM00450">
    <property type="entry name" value="RHOD"/>
    <property type="match status" value="1"/>
</dbReference>
<dbReference type="NCBIfam" id="NF004281">
    <property type="entry name" value="PRK05690.1"/>
    <property type="match status" value="1"/>
</dbReference>
<evidence type="ECO:0000259" key="1">
    <source>
        <dbReference type="PROSITE" id="PS50206"/>
    </source>
</evidence>
<dbReference type="PANTHER" id="PTHR10953:SF102">
    <property type="entry name" value="ADENYLYLTRANSFERASE AND SULFURTRANSFERASE MOCS3"/>
    <property type="match status" value="1"/>
</dbReference>
<dbReference type="InterPro" id="IPR036873">
    <property type="entry name" value="Rhodanese-like_dom_sf"/>
</dbReference>
<dbReference type="NCBIfam" id="NF006444">
    <property type="entry name" value="PRK08762.1"/>
    <property type="match status" value="1"/>
</dbReference>
<proteinExistence type="predicted"/>
<keyword evidence="2" id="KW-0548">Nucleotidyltransferase</keyword>
<dbReference type="InterPro" id="IPR035985">
    <property type="entry name" value="Ubiquitin-activating_enz"/>
</dbReference>
<dbReference type="CDD" id="cd00158">
    <property type="entry name" value="RHOD"/>
    <property type="match status" value="1"/>
</dbReference>
<evidence type="ECO:0000313" key="2">
    <source>
        <dbReference type="EMBL" id="WXB12777.1"/>
    </source>
</evidence>
<dbReference type="Pfam" id="PF00899">
    <property type="entry name" value="ThiF"/>
    <property type="match status" value="1"/>
</dbReference>
<dbReference type="InterPro" id="IPR045886">
    <property type="entry name" value="ThiF/MoeB/HesA"/>
</dbReference>
<dbReference type="SUPFAM" id="SSF69572">
    <property type="entry name" value="Activating enzymes of the ubiquitin-like proteins"/>
    <property type="match status" value="1"/>
</dbReference>
<dbReference type="RefSeq" id="WP_394822397.1">
    <property type="nucleotide sequence ID" value="NZ_CP089984.1"/>
</dbReference>
<dbReference type="Proteomes" id="UP001370348">
    <property type="component" value="Chromosome"/>
</dbReference>
<dbReference type="PANTHER" id="PTHR10953">
    <property type="entry name" value="UBIQUITIN-ACTIVATING ENZYME E1"/>
    <property type="match status" value="1"/>
</dbReference>
<dbReference type="PROSITE" id="PS50206">
    <property type="entry name" value="RHODANESE_3"/>
    <property type="match status" value="1"/>
</dbReference>
<organism evidence="2 3">
    <name type="scientific">Pendulispora albinea</name>
    <dbReference type="NCBI Taxonomy" id="2741071"/>
    <lineage>
        <taxon>Bacteria</taxon>
        <taxon>Pseudomonadati</taxon>
        <taxon>Myxococcota</taxon>
        <taxon>Myxococcia</taxon>
        <taxon>Myxococcales</taxon>
        <taxon>Sorangiineae</taxon>
        <taxon>Pendulisporaceae</taxon>
        <taxon>Pendulispora</taxon>
    </lineage>
</organism>
<gene>
    <name evidence="2" type="primary">moeB</name>
    <name evidence="2" type="ORF">LZC94_33620</name>
</gene>